<evidence type="ECO:0000313" key="9">
    <source>
        <dbReference type="Proteomes" id="UP000298030"/>
    </source>
</evidence>
<evidence type="ECO:0000313" key="8">
    <source>
        <dbReference type="EMBL" id="TEB28279.1"/>
    </source>
</evidence>
<dbReference type="Pfam" id="PF08031">
    <property type="entry name" value="BBE"/>
    <property type="match status" value="1"/>
</dbReference>
<evidence type="ECO:0000256" key="4">
    <source>
        <dbReference type="ARBA" id="ARBA00022827"/>
    </source>
</evidence>
<reference evidence="8 9" key="1">
    <citation type="journal article" date="2019" name="Nat. Ecol. Evol.">
        <title>Megaphylogeny resolves global patterns of mushroom evolution.</title>
        <authorList>
            <person name="Varga T."/>
            <person name="Krizsan K."/>
            <person name="Foldi C."/>
            <person name="Dima B."/>
            <person name="Sanchez-Garcia M."/>
            <person name="Sanchez-Ramirez S."/>
            <person name="Szollosi G.J."/>
            <person name="Szarkandi J.G."/>
            <person name="Papp V."/>
            <person name="Albert L."/>
            <person name="Andreopoulos W."/>
            <person name="Angelini C."/>
            <person name="Antonin V."/>
            <person name="Barry K.W."/>
            <person name="Bougher N.L."/>
            <person name="Buchanan P."/>
            <person name="Buyck B."/>
            <person name="Bense V."/>
            <person name="Catcheside P."/>
            <person name="Chovatia M."/>
            <person name="Cooper J."/>
            <person name="Damon W."/>
            <person name="Desjardin D."/>
            <person name="Finy P."/>
            <person name="Geml J."/>
            <person name="Haridas S."/>
            <person name="Hughes K."/>
            <person name="Justo A."/>
            <person name="Karasinski D."/>
            <person name="Kautmanova I."/>
            <person name="Kiss B."/>
            <person name="Kocsube S."/>
            <person name="Kotiranta H."/>
            <person name="LaButti K.M."/>
            <person name="Lechner B.E."/>
            <person name="Liimatainen K."/>
            <person name="Lipzen A."/>
            <person name="Lukacs Z."/>
            <person name="Mihaltcheva S."/>
            <person name="Morgado L.N."/>
            <person name="Niskanen T."/>
            <person name="Noordeloos M.E."/>
            <person name="Ohm R.A."/>
            <person name="Ortiz-Santana B."/>
            <person name="Ovrebo C."/>
            <person name="Racz N."/>
            <person name="Riley R."/>
            <person name="Savchenko A."/>
            <person name="Shiryaev A."/>
            <person name="Soop K."/>
            <person name="Spirin V."/>
            <person name="Szebenyi C."/>
            <person name="Tomsovsky M."/>
            <person name="Tulloss R.E."/>
            <person name="Uehling J."/>
            <person name="Grigoriev I.V."/>
            <person name="Vagvolgyi C."/>
            <person name="Papp T."/>
            <person name="Martin F.M."/>
            <person name="Miettinen O."/>
            <person name="Hibbett D.S."/>
            <person name="Nagy L.G."/>
        </authorList>
    </citation>
    <scope>NUCLEOTIDE SEQUENCE [LARGE SCALE GENOMIC DNA]</scope>
    <source>
        <strain evidence="8 9">FP101781</strain>
    </source>
</reference>
<dbReference type="Gene3D" id="3.30.465.10">
    <property type="match status" value="1"/>
</dbReference>
<dbReference type="STRING" id="71717.A0A4Y7T3Z2"/>
<accession>A0A4Y7T3Z2</accession>
<dbReference type="EMBL" id="QPFP01000033">
    <property type="protein sequence ID" value="TEB28279.1"/>
    <property type="molecule type" value="Genomic_DNA"/>
</dbReference>
<dbReference type="PANTHER" id="PTHR42973">
    <property type="entry name" value="BINDING OXIDOREDUCTASE, PUTATIVE (AFU_ORTHOLOGUE AFUA_1G17690)-RELATED"/>
    <property type="match status" value="1"/>
</dbReference>
<feature type="signal peptide" evidence="6">
    <location>
        <begin position="1"/>
        <end position="22"/>
    </location>
</feature>
<evidence type="ECO:0000256" key="6">
    <source>
        <dbReference type="SAM" id="SignalP"/>
    </source>
</evidence>
<keyword evidence="6" id="KW-0732">Signal</keyword>
<dbReference type="GO" id="GO:0071949">
    <property type="term" value="F:FAD binding"/>
    <property type="evidence" value="ECO:0007669"/>
    <property type="project" value="InterPro"/>
</dbReference>
<keyword evidence="9" id="KW-1185">Reference proteome</keyword>
<dbReference type="AlphaFoldDB" id="A0A4Y7T3Z2"/>
<dbReference type="Proteomes" id="UP000298030">
    <property type="component" value="Unassembled WGS sequence"/>
</dbReference>
<organism evidence="8 9">
    <name type="scientific">Coprinellus micaceus</name>
    <name type="common">Glistening ink-cap mushroom</name>
    <name type="synonym">Coprinus micaceus</name>
    <dbReference type="NCBI Taxonomy" id="71717"/>
    <lineage>
        <taxon>Eukaryota</taxon>
        <taxon>Fungi</taxon>
        <taxon>Dikarya</taxon>
        <taxon>Basidiomycota</taxon>
        <taxon>Agaricomycotina</taxon>
        <taxon>Agaricomycetes</taxon>
        <taxon>Agaricomycetidae</taxon>
        <taxon>Agaricales</taxon>
        <taxon>Agaricineae</taxon>
        <taxon>Psathyrellaceae</taxon>
        <taxon>Coprinellus</taxon>
    </lineage>
</organism>
<dbReference type="SUPFAM" id="SSF56176">
    <property type="entry name" value="FAD-binding/transporter-associated domain-like"/>
    <property type="match status" value="1"/>
</dbReference>
<dbReference type="InterPro" id="IPR016169">
    <property type="entry name" value="FAD-bd_PCMH_sub2"/>
</dbReference>
<keyword evidence="5" id="KW-0560">Oxidoreductase</keyword>
<comment type="caution">
    <text evidence="8">The sequence shown here is derived from an EMBL/GenBank/DDBJ whole genome shotgun (WGS) entry which is preliminary data.</text>
</comment>
<dbReference type="Pfam" id="PF01565">
    <property type="entry name" value="FAD_binding_4"/>
    <property type="match status" value="1"/>
</dbReference>
<dbReference type="GO" id="GO:0016491">
    <property type="term" value="F:oxidoreductase activity"/>
    <property type="evidence" value="ECO:0007669"/>
    <property type="project" value="UniProtKB-KW"/>
</dbReference>
<dbReference type="PROSITE" id="PS51387">
    <property type="entry name" value="FAD_PCMH"/>
    <property type="match status" value="1"/>
</dbReference>
<dbReference type="Gene3D" id="3.40.462.20">
    <property type="match status" value="1"/>
</dbReference>
<dbReference type="OrthoDB" id="407275at2759"/>
<dbReference type="InterPro" id="IPR012951">
    <property type="entry name" value="BBE"/>
</dbReference>
<evidence type="ECO:0000256" key="1">
    <source>
        <dbReference type="ARBA" id="ARBA00001974"/>
    </source>
</evidence>
<dbReference type="InterPro" id="IPR016166">
    <property type="entry name" value="FAD-bd_PCMH"/>
</dbReference>
<comment type="similarity">
    <text evidence="2">Belongs to the oxygen-dependent FAD-linked oxidoreductase family.</text>
</comment>
<dbReference type="InterPro" id="IPR050416">
    <property type="entry name" value="FAD-linked_Oxidoreductase"/>
</dbReference>
<keyword evidence="3" id="KW-0285">Flavoprotein</keyword>
<sequence>MRFGSAFLSLLVLCYTAIVVDADLISRLQGVSGRFTFTYPGLANYSAAVSPFNLRYSYQPAAVTYVNSVQQVSEVVKIGYDLGYNVVARAGGHSYAAGGLGGKNGSIVVDLYSLATMGTSGDGAIADITTGFKLGTIAGNLWDQRRALPHGTCPYVGWGGHVATGGYGFTSRLWGMAHDRVTSTQIVLANGTIATASKDVNPDLFFAVRGAASSFGIVTKTTLLTLPVPNSTTTYEYGWNLNINDATTAFQSYQSFSLSNPTPPELGIELLLAKGSSKGTVTFMLSGVWYGAAGGLDTAIKPLLDIIPQKPVWSNKKVGTYLDSLKSLAGGSLSVTAPDTHDTFYAKSLITPNDSTKQVLAPAQKEFMTYLANTGFDSKLEWFIQIGLMGGKNSAVNSIPSADTAFPHRNVLHLWQLYAYTPNSAPPFPANGFAFVDGMTDAILRNQPADWDYGAYTNYIDDRLANAEQLYFKQNLPRLKQLKAKYDPKGVFSVPGGVKA</sequence>
<dbReference type="InterPro" id="IPR006094">
    <property type="entry name" value="Oxid_FAD_bind_N"/>
</dbReference>
<comment type="cofactor">
    <cofactor evidence="1">
        <name>FAD</name>
        <dbReference type="ChEBI" id="CHEBI:57692"/>
    </cofactor>
</comment>
<gene>
    <name evidence="8" type="ORF">FA13DRAFT_1794030</name>
</gene>
<name>A0A4Y7T3Z2_COPMI</name>
<dbReference type="InterPro" id="IPR036318">
    <property type="entry name" value="FAD-bd_PCMH-like_sf"/>
</dbReference>
<protein>
    <submittedName>
        <fullName evidence="8">FAD-binding domain-containing protein</fullName>
    </submittedName>
</protein>
<evidence type="ECO:0000256" key="5">
    <source>
        <dbReference type="ARBA" id="ARBA00023002"/>
    </source>
</evidence>
<evidence type="ECO:0000256" key="3">
    <source>
        <dbReference type="ARBA" id="ARBA00022630"/>
    </source>
</evidence>
<evidence type="ECO:0000256" key="2">
    <source>
        <dbReference type="ARBA" id="ARBA00005466"/>
    </source>
</evidence>
<feature type="domain" description="FAD-binding PCMH-type" evidence="7">
    <location>
        <begin position="56"/>
        <end position="228"/>
    </location>
</feature>
<feature type="chain" id="PRO_5021224310" evidence="6">
    <location>
        <begin position="23"/>
        <end position="500"/>
    </location>
</feature>
<evidence type="ECO:0000259" key="7">
    <source>
        <dbReference type="PROSITE" id="PS51387"/>
    </source>
</evidence>
<proteinExistence type="inferred from homology"/>
<dbReference type="PANTHER" id="PTHR42973:SF39">
    <property type="entry name" value="FAD-BINDING PCMH-TYPE DOMAIN-CONTAINING PROTEIN"/>
    <property type="match status" value="1"/>
</dbReference>
<keyword evidence="4" id="KW-0274">FAD</keyword>